<comment type="catalytic activity">
    <reaction evidence="12">
        <text>L-serine + acetyl-CoA = O-acetyl-L-serine + CoA</text>
        <dbReference type="Rhea" id="RHEA:24560"/>
        <dbReference type="ChEBI" id="CHEBI:33384"/>
        <dbReference type="ChEBI" id="CHEBI:57287"/>
        <dbReference type="ChEBI" id="CHEBI:57288"/>
        <dbReference type="ChEBI" id="CHEBI:58340"/>
        <dbReference type="EC" id="2.3.1.30"/>
    </reaction>
</comment>
<proteinExistence type="inferred from homology"/>
<protein>
    <recommendedName>
        <fullName evidence="5">Serine acetyltransferase</fullName>
        <ecNumber evidence="4">2.3.1.30</ecNumber>
    </recommendedName>
</protein>
<comment type="pathway">
    <text evidence="2">Amino-acid biosynthesis; L-cysteine biosynthesis; L-cysteine from L-serine: step 1/2.</text>
</comment>
<keyword evidence="14" id="KW-1185">Reference proteome</keyword>
<reference evidence="13 14" key="1">
    <citation type="submission" date="2018-12" db="EMBL/GenBank/DDBJ databases">
        <title>The whole draft genome of Aquabacterium sp. SJQ9.</title>
        <authorList>
            <person name="Sun L."/>
            <person name="Gao X."/>
            <person name="Chen W."/>
            <person name="Huang K."/>
        </authorList>
    </citation>
    <scope>NUCLEOTIDE SEQUENCE [LARGE SCALE GENOMIC DNA]</scope>
    <source>
        <strain evidence="13 14">SJQ9</strain>
    </source>
</reference>
<dbReference type="Gene3D" id="1.10.3130.10">
    <property type="entry name" value="serine acetyltransferase, domain 1"/>
    <property type="match status" value="1"/>
</dbReference>
<dbReference type="GO" id="GO:0005737">
    <property type="term" value="C:cytoplasm"/>
    <property type="evidence" value="ECO:0007669"/>
    <property type="project" value="UniProtKB-SubCell"/>
</dbReference>
<keyword evidence="8 13" id="KW-0808">Transferase</keyword>
<dbReference type="GO" id="GO:0009001">
    <property type="term" value="F:serine O-acetyltransferase activity"/>
    <property type="evidence" value="ECO:0007669"/>
    <property type="project" value="UniProtKB-EC"/>
</dbReference>
<dbReference type="InterPro" id="IPR001451">
    <property type="entry name" value="Hexapep"/>
</dbReference>
<comment type="subcellular location">
    <subcellularLocation>
        <location evidence="1">Cytoplasm</location>
    </subcellularLocation>
</comment>
<evidence type="ECO:0000256" key="8">
    <source>
        <dbReference type="ARBA" id="ARBA00022679"/>
    </source>
</evidence>
<dbReference type="Pfam" id="PF00132">
    <property type="entry name" value="Hexapep"/>
    <property type="match status" value="1"/>
</dbReference>
<gene>
    <name evidence="13" type="primary">cysE</name>
    <name evidence="13" type="ORF">EIP75_05075</name>
</gene>
<keyword evidence="9" id="KW-0677">Repeat</keyword>
<evidence type="ECO:0000256" key="10">
    <source>
        <dbReference type="ARBA" id="ARBA00023192"/>
    </source>
</evidence>
<evidence type="ECO:0000256" key="3">
    <source>
        <dbReference type="ARBA" id="ARBA00007274"/>
    </source>
</evidence>
<dbReference type="NCBIfam" id="TIGR01172">
    <property type="entry name" value="cysE"/>
    <property type="match status" value="1"/>
</dbReference>
<dbReference type="Gene3D" id="2.160.10.10">
    <property type="entry name" value="Hexapeptide repeat proteins"/>
    <property type="match status" value="1"/>
</dbReference>
<evidence type="ECO:0000256" key="1">
    <source>
        <dbReference type="ARBA" id="ARBA00004496"/>
    </source>
</evidence>
<dbReference type="InterPro" id="IPR005881">
    <property type="entry name" value="Ser_O-AcTrfase"/>
</dbReference>
<dbReference type="NCBIfam" id="NF041874">
    <property type="entry name" value="EPS_EpsC"/>
    <property type="match status" value="1"/>
</dbReference>
<dbReference type="CDD" id="cd03354">
    <property type="entry name" value="LbH_SAT"/>
    <property type="match status" value="1"/>
</dbReference>
<evidence type="ECO:0000256" key="12">
    <source>
        <dbReference type="ARBA" id="ARBA00049486"/>
    </source>
</evidence>
<evidence type="ECO:0000256" key="4">
    <source>
        <dbReference type="ARBA" id="ARBA00013266"/>
    </source>
</evidence>
<name>A0A3R8SB56_9BURK</name>
<evidence type="ECO:0000256" key="2">
    <source>
        <dbReference type="ARBA" id="ARBA00004876"/>
    </source>
</evidence>
<evidence type="ECO:0000256" key="5">
    <source>
        <dbReference type="ARBA" id="ARBA00018522"/>
    </source>
</evidence>
<dbReference type="EC" id="2.3.1.30" evidence="4"/>
<evidence type="ECO:0000313" key="14">
    <source>
        <dbReference type="Proteomes" id="UP000269265"/>
    </source>
</evidence>
<keyword evidence="11 13" id="KW-0012">Acyltransferase</keyword>
<dbReference type="PANTHER" id="PTHR42811">
    <property type="entry name" value="SERINE ACETYLTRANSFERASE"/>
    <property type="match status" value="1"/>
</dbReference>
<dbReference type="GO" id="GO:0006535">
    <property type="term" value="P:cysteine biosynthetic process from serine"/>
    <property type="evidence" value="ECO:0007669"/>
    <property type="project" value="InterPro"/>
</dbReference>
<dbReference type="InterPro" id="IPR045304">
    <property type="entry name" value="LbH_SAT"/>
</dbReference>
<sequence length="266" mass="28669">MLFARLREDIACILERDPAARSAWEVLTCYPGLHALAMHRLAHWCWVNGLKWLGRWLSHWARFFTGIEIHPGARMGRRVFIDHGMGVVIGETAEVGDGCTIYQGVTLGGTSLSKGAKRHPTLGKGVIIGANAQVLGGFTVGDGARVGSNAVVTKPVPENATAVGNPARIIVAKVQVLDEDQAKREALAARMGFSAYGVTEGDDPLSQALKGLIDHASGHEHQIALLWRAIEKLAGEARTEAGRDCLPCDAQKTEHFDAEGLNRLVK</sequence>
<dbReference type="InterPro" id="IPR053376">
    <property type="entry name" value="Serine_acetyltransferase"/>
</dbReference>
<evidence type="ECO:0000256" key="7">
    <source>
        <dbReference type="ARBA" id="ARBA00022605"/>
    </source>
</evidence>
<keyword evidence="10" id="KW-0198">Cysteine biosynthesis</keyword>
<evidence type="ECO:0000256" key="11">
    <source>
        <dbReference type="ARBA" id="ARBA00023315"/>
    </source>
</evidence>
<comment type="caution">
    <text evidence="13">The sequence shown here is derived from an EMBL/GenBank/DDBJ whole genome shotgun (WGS) entry which is preliminary data.</text>
</comment>
<evidence type="ECO:0000256" key="6">
    <source>
        <dbReference type="ARBA" id="ARBA00022490"/>
    </source>
</evidence>
<accession>A0A3R8SB56</accession>
<dbReference type="RefSeq" id="WP_125242142.1">
    <property type="nucleotide sequence ID" value="NZ_RSED01000003.1"/>
</dbReference>
<dbReference type="EMBL" id="RSED01000003">
    <property type="protein sequence ID" value="RRS05574.1"/>
    <property type="molecule type" value="Genomic_DNA"/>
</dbReference>
<evidence type="ECO:0000256" key="9">
    <source>
        <dbReference type="ARBA" id="ARBA00022737"/>
    </source>
</evidence>
<keyword evidence="6" id="KW-0963">Cytoplasm</keyword>
<dbReference type="FunFam" id="2.160.10.10:FF:000007">
    <property type="entry name" value="Serine acetyltransferase"/>
    <property type="match status" value="1"/>
</dbReference>
<dbReference type="FunFam" id="1.10.3130.10:FF:000003">
    <property type="entry name" value="Serine acetyltransferase"/>
    <property type="match status" value="1"/>
</dbReference>
<organism evidence="13 14">
    <name type="scientific">Aquabacterium soli</name>
    <dbReference type="NCBI Taxonomy" id="2493092"/>
    <lineage>
        <taxon>Bacteria</taxon>
        <taxon>Pseudomonadati</taxon>
        <taxon>Pseudomonadota</taxon>
        <taxon>Betaproteobacteria</taxon>
        <taxon>Burkholderiales</taxon>
        <taxon>Aquabacterium</taxon>
    </lineage>
</organism>
<dbReference type="SUPFAM" id="SSF51161">
    <property type="entry name" value="Trimeric LpxA-like enzymes"/>
    <property type="match status" value="1"/>
</dbReference>
<comment type="similarity">
    <text evidence="3">Belongs to the transferase hexapeptide repeat family.</text>
</comment>
<dbReference type="Proteomes" id="UP000269265">
    <property type="component" value="Unassembled WGS sequence"/>
</dbReference>
<dbReference type="InterPro" id="IPR042122">
    <property type="entry name" value="Ser_AcTrfase_N_sf"/>
</dbReference>
<keyword evidence="7" id="KW-0028">Amino-acid biosynthesis</keyword>
<dbReference type="OrthoDB" id="9801456at2"/>
<dbReference type="AlphaFoldDB" id="A0A3R8SB56"/>
<dbReference type="InterPro" id="IPR011004">
    <property type="entry name" value="Trimer_LpxA-like_sf"/>
</dbReference>
<evidence type="ECO:0000313" key="13">
    <source>
        <dbReference type="EMBL" id="RRS05574.1"/>
    </source>
</evidence>